<dbReference type="EMBL" id="ML986505">
    <property type="protein sequence ID" value="KAF2274027.1"/>
    <property type="molecule type" value="Genomic_DNA"/>
</dbReference>
<evidence type="ECO:0000256" key="3">
    <source>
        <dbReference type="ARBA" id="ARBA00022617"/>
    </source>
</evidence>
<dbReference type="PRINTS" id="PR00465">
    <property type="entry name" value="EP450IV"/>
</dbReference>
<evidence type="ECO:0000256" key="4">
    <source>
        <dbReference type="ARBA" id="ARBA00022723"/>
    </source>
</evidence>
<evidence type="ECO:0000256" key="5">
    <source>
        <dbReference type="ARBA" id="ARBA00023004"/>
    </source>
</evidence>
<evidence type="ECO:0000256" key="6">
    <source>
        <dbReference type="PIRSR" id="PIRSR602403-1"/>
    </source>
</evidence>
<evidence type="ECO:0000256" key="2">
    <source>
        <dbReference type="ARBA" id="ARBA00010617"/>
    </source>
</evidence>
<dbReference type="PANTHER" id="PTHR24304:SF2">
    <property type="entry name" value="24-HYDROXYCHOLESTEROL 7-ALPHA-HYDROXYLASE"/>
    <property type="match status" value="1"/>
</dbReference>
<dbReference type="GO" id="GO:0008395">
    <property type="term" value="F:steroid hydroxylase activity"/>
    <property type="evidence" value="ECO:0007669"/>
    <property type="project" value="TreeGrafter"/>
</dbReference>
<dbReference type="InterPro" id="IPR002403">
    <property type="entry name" value="Cyt_P450_E_grp-IV"/>
</dbReference>
<dbReference type="InterPro" id="IPR036396">
    <property type="entry name" value="Cyt_P450_sf"/>
</dbReference>
<comment type="similarity">
    <text evidence="2">Belongs to the cytochrome P450 family.</text>
</comment>
<dbReference type="Gene3D" id="1.10.630.10">
    <property type="entry name" value="Cytochrome P450"/>
    <property type="match status" value="1"/>
</dbReference>
<proteinExistence type="inferred from homology"/>
<keyword evidence="8" id="KW-1185">Reference proteome</keyword>
<dbReference type="CDD" id="cd11040">
    <property type="entry name" value="CYP7_CYP8-like"/>
    <property type="match status" value="1"/>
</dbReference>
<dbReference type="Proteomes" id="UP000800097">
    <property type="component" value="Unassembled WGS sequence"/>
</dbReference>
<dbReference type="GeneID" id="54555175"/>
<dbReference type="InterPro" id="IPR050529">
    <property type="entry name" value="CYP450_sterol_14alpha_dmase"/>
</dbReference>
<dbReference type="OrthoDB" id="3366823at2759"/>
<organism evidence="7 8">
    <name type="scientific">Westerdykella ornata</name>
    <dbReference type="NCBI Taxonomy" id="318751"/>
    <lineage>
        <taxon>Eukaryota</taxon>
        <taxon>Fungi</taxon>
        <taxon>Dikarya</taxon>
        <taxon>Ascomycota</taxon>
        <taxon>Pezizomycotina</taxon>
        <taxon>Dothideomycetes</taxon>
        <taxon>Pleosporomycetidae</taxon>
        <taxon>Pleosporales</taxon>
        <taxon>Sporormiaceae</taxon>
        <taxon>Westerdykella</taxon>
    </lineage>
</organism>
<comment type="cofactor">
    <cofactor evidence="1 6">
        <name>heme</name>
        <dbReference type="ChEBI" id="CHEBI:30413"/>
    </cofactor>
</comment>
<evidence type="ECO:0000256" key="1">
    <source>
        <dbReference type="ARBA" id="ARBA00001971"/>
    </source>
</evidence>
<dbReference type="Pfam" id="PF00067">
    <property type="entry name" value="p450"/>
    <property type="match status" value="1"/>
</dbReference>
<dbReference type="InterPro" id="IPR001128">
    <property type="entry name" value="Cyt_P450"/>
</dbReference>
<sequence length="451" mass="52407">NLWLARGPHNIWTVVSKPQSFDFIALNSLFLKNVLGMSKQVIDMVRGDDSGIGWKPFPNSLVVPERRFLRMKHKATHDVIGRDGLAALTDRFDNNLSFWILESHIGEEWTEMPDLYAFLKDMLFKTSVDAFFGPRLLQHSPDLGKDLWRFDEDVISLVRGLPKIFNAKTTRARDRCIEAIRNWRETAIHLSNGKDDDKDWEPNWGLKCMRLRNEVFQKFPEWDSHACAATDTALLWAMNTNVVPATFWFIFELLRDPVLRREAQAEVRNAAMKEVHGKFDRNSLTRQPFLQSVYSETLRRYVAIMMIREAHGEQQFGNWTIPRGDRVVVCSYTEHMNPDLWNTGTSDEPHPIEEFWGKRFLVPDTSPPVYTMEGPSGRWIPYGLGERMCPGRHFAKTQMLLTFAMITRSFDMEIMMPAHWKPNVDMAHFGLGTLPPKDKVRFRIKRKAGHQ</sequence>
<feature type="binding site" description="axial binding residue" evidence="6">
    <location>
        <position position="389"/>
    </location>
    <ligand>
        <name>heme</name>
        <dbReference type="ChEBI" id="CHEBI:30413"/>
    </ligand>
    <ligandPart>
        <name>Fe</name>
        <dbReference type="ChEBI" id="CHEBI:18248"/>
    </ligandPart>
</feature>
<dbReference type="RefSeq" id="XP_033651566.1">
    <property type="nucleotide sequence ID" value="XM_033802000.1"/>
</dbReference>
<feature type="non-terminal residue" evidence="7">
    <location>
        <position position="1"/>
    </location>
</feature>
<dbReference type="AlphaFoldDB" id="A0A6A6JCN5"/>
<name>A0A6A6JCN5_WESOR</name>
<dbReference type="GO" id="GO:0020037">
    <property type="term" value="F:heme binding"/>
    <property type="evidence" value="ECO:0007669"/>
    <property type="project" value="InterPro"/>
</dbReference>
<protein>
    <submittedName>
        <fullName evidence="7">Cytochrome P450</fullName>
    </submittedName>
</protein>
<keyword evidence="5 6" id="KW-0408">Iron</keyword>
<evidence type="ECO:0000313" key="8">
    <source>
        <dbReference type="Proteomes" id="UP000800097"/>
    </source>
</evidence>
<keyword evidence="3 6" id="KW-0349">Heme</keyword>
<dbReference type="SUPFAM" id="SSF48264">
    <property type="entry name" value="Cytochrome P450"/>
    <property type="match status" value="1"/>
</dbReference>
<dbReference type="PANTHER" id="PTHR24304">
    <property type="entry name" value="CYTOCHROME P450 FAMILY 7"/>
    <property type="match status" value="1"/>
</dbReference>
<reference evidence="7" key="1">
    <citation type="journal article" date="2020" name="Stud. Mycol.">
        <title>101 Dothideomycetes genomes: a test case for predicting lifestyles and emergence of pathogens.</title>
        <authorList>
            <person name="Haridas S."/>
            <person name="Albert R."/>
            <person name="Binder M."/>
            <person name="Bloem J."/>
            <person name="Labutti K."/>
            <person name="Salamov A."/>
            <person name="Andreopoulos B."/>
            <person name="Baker S."/>
            <person name="Barry K."/>
            <person name="Bills G."/>
            <person name="Bluhm B."/>
            <person name="Cannon C."/>
            <person name="Castanera R."/>
            <person name="Culley D."/>
            <person name="Daum C."/>
            <person name="Ezra D."/>
            <person name="Gonzalez J."/>
            <person name="Henrissat B."/>
            <person name="Kuo A."/>
            <person name="Liang C."/>
            <person name="Lipzen A."/>
            <person name="Lutzoni F."/>
            <person name="Magnuson J."/>
            <person name="Mondo S."/>
            <person name="Nolan M."/>
            <person name="Ohm R."/>
            <person name="Pangilinan J."/>
            <person name="Park H.-J."/>
            <person name="Ramirez L."/>
            <person name="Alfaro M."/>
            <person name="Sun H."/>
            <person name="Tritt A."/>
            <person name="Yoshinaga Y."/>
            <person name="Zwiers L.-H."/>
            <person name="Turgeon B."/>
            <person name="Goodwin S."/>
            <person name="Spatafora J."/>
            <person name="Crous P."/>
            <person name="Grigoriev I."/>
        </authorList>
    </citation>
    <scope>NUCLEOTIDE SEQUENCE</scope>
    <source>
        <strain evidence="7">CBS 379.55</strain>
    </source>
</reference>
<keyword evidence="4 6" id="KW-0479">Metal-binding</keyword>
<dbReference type="GO" id="GO:0005506">
    <property type="term" value="F:iron ion binding"/>
    <property type="evidence" value="ECO:0007669"/>
    <property type="project" value="InterPro"/>
</dbReference>
<dbReference type="GO" id="GO:0016705">
    <property type="term" value="F:oxidoreductase activity, acting on paired donors, with incorporation or reduction of molecular oxygen"/>
    <property type="evidence" value="ECO:0007669"/>
    <property type="project" value="InterPro"/>
</dbReference>
<evidence type="ECO:0000313" key="7">
    <source>
        <dbReference type="EMBL" id="KAF2274027.1"/>
    </source>
</evidence>
<gene>
    <name evidence="7" type="ORF">EI97DRAFT_479172</name>
</gene>
<accession>A0A6A6JCN5</accession>